<dbReference type="SUPFAM" id="SSF69593">
    <property type="entry name" value="Glycerol-3-phosphate (1)-acyltransferase"/>
    <property type="match status" value="1"/>
</dbReference>
<feature type="transmembrane region" description="Helical" evidence="1">
    <location>
        <begin position="33"/>
        <end position="56"/>
    </location>
</feature>
<keyword evidence="3" id="KW-1185">Reference proteome</keyword>
<name>A0A1G4MEL2_LACFM</name>
<protein>
    <submittedName>
        <fullName evidence="2">LAFE_0F04786g1_1</fullName>
    </submittedName>
</protein>
<dbReference type="Proteomes" id="UP000190831">
    <property type="component" value="Chromosome F"/>
</dbReference>
<evidence type="ECO:0000256" key="1">
    <source>
        <dbReference type="SAM" id="Phobius"/>
    </source>
</evidence>
<keyword evidence="1" id="KW-0812">Transmembrane</keyword>
<organism evidence="2 3">
    <name type="scientific">Lachancea fermentati</name>
    <name type="common">Zygosaccharomyces fermentati</name>
    <dbReference type="NCBI Taxonomy" id="4955"/>
    <lineage>
        <taxon>Eukaryota</taxon>
        <taxon>Fungi</taxon>
        <taxon>Dikarya</taxon>
        <taxon>Ascomycota</taxon>
        <taxon>Saccharomycotina</taxon>
        <taxon>Saccharomycetes</taxon>
        <taxon>Saccharomycetales</taxon>
        <taxon>Saccharomycetaceae</taxon>
        <taxon>Lachancea</taxon>
    </lineage>
</organism>
<keyword evidence="1" id="KW-0472">Membrane</keyword>
<dbReference type="AlphaFoldDB" id="A0A1G4MEL2"/>
<dbReference type="OrthoDB" id="272512at2759"/>
<keyword evidence="1" id="KW-1133">Transmembrane helix</keyword>
<evidence type="ECO:0000313" key="3">
    <source>
        <dbReference type="Proteomes" id="UP000190831"/>
    </source>
</evidence>
<accession>A0A1G4MEL2</accession>
<gene>
    <name evidence="2" type="ORF">LAFE_0F04786G</name>
</gene>
<dbReference type="STRING" id="4955.A0A1G4MEL2"/>
<dbReference type="OMA" id="NWRDKGT"/>
<dbReference type="EMBL" id="LT598490">
    <property type="protein sequence ID" value="SCW02363.1"/>
    <property type="molecule type" value="Genomic_DNA"/>
</dbReference>
<evidence type="ECO:0000313" key="2">
    <source>
        <dbReference type="EMBL" id="SCW02363.1"/>
    </source>
</evidence>
<proteinExistence type="predicted"/>
<reference evidence="3" key="1">
    <citation type="submission" date="2016-03" db="EMBL/GenBank/DDBJ databases">
        <authorList>
            <person name="Devillers H."/>
        </authorList>
    </citation>
    <scope>NUCLEOTIDE SEQUENCE [LARGE SCALE GENOMIC DNA]</scope>
</reference>
<sequence>MEKFTNWRDKGTGIAPFFPVTPPLSQEKGFRSFLSNVITTLKLIVALPFLPFVYLLQFLNLSKPICTLVLKIICGWNIQTNVQGVKRRDQGPEHMPGVGRYFFVNYSSPLDCIALWLIAKGPVTFCIPRMKGKKVTMYRLSLIEALKFALKGSIFENETSFQIIDKVDEAKDYVTYIFPEGTTSNGKSVLPFALTQEFMDEFLGIEEGFSSSAQKPINLNLHKRKVVQTIQLKINATLTTPLPISAWNYLNRMSSQGVTFKCKINEPCTTKVDEVRTALCGGDKYSLVGKDLNVDSKTKFIKEFGNRRR</sequence>